<dbReference type="GO" id="GO:0006596">
    <property type="term" value="P:polyamine biosynthetic process"/>
    <property type="evidence" value="ECO:0007669"/>
    <property type="project" value="UniProtKB-UniRule"/>
</dbReference>
<dbReference type="EC" id="2.5.1.128" evidence="1"/>
<evidence type="ECO:0000256" key="1">
    <source>
        <dbReference type="HAMAP-Rule" id="MF_01947"/>
    </source>
</evidence>
<dbReference type="Proteomes" id="UP001157947">
    <property type="component" value="Unassembled WGS sequence"/>
</dbReference>
<comment type="subcellular location">
    <subcellularLocation>
        <location evidence="1">Cytoplasm</location>
    </subcellularLocation>
</comment>
<protein>
    <recommendedName>
        <fullName evidence="1">N(4)-bis(aminopropyl)spermidine synthase</fullName>
        <ecNumber evidence="1">2.5.1.128</ecNumber>
    </recommendedName>
    <alternativeName>
        <fullName evidence="1">Branched-chain polyamine synthase A</fullName>
    </alternativeName>
</protein>
<gene>
    <name evidence="1" type="primary">bpsA</name>
    <name evidence="3" type="ORF">SAMN06264868_1014</name>
</gene>
<dbReference type="InterPro" id="IPR051720">
    <property type="entry name" value="rRNA_MeTrfase/Polyamine_Synth"/>
</dbReference>
<keyword evidence="1" id="KW-0808">Transferase</keyword>
<dbReference type="PANTHER" id="PTHR23290:SF0">
    <property type="entry name" value="RRNA N6-ADENOSINE-METHYLTRANSFERASE METTL5"/>
    <property type="match status" value="1"/>
</dbReference>
<dbReference type="CDD" id="cd02440">
    <property type="entry name" value="AdoMet_MTases"/>
    <property type="match status" value="1"/>
</dbReference>
<dbReference type="HAMAP" id="MF_01947">
    <property type="entry name" value="Aminopropyltransf_BpsA"/>
    <property type="match status" value="1"/>
</dbReference>
<proteinExistence type="inferred from homology"/>
<dbReference type="InterPro" id="IPR029063">
    <property type="entry name" value="SAM-dependent_MTases_sf"/>
</dbReference>
<dbReference type="GO" id="GO:0005737">
    <property type="term" value="C:cytoplasm"/>
    <property type="evidence" value="ECO:0007669"/>
    <property type="project" value="UniProtKB-SubCell"/>
</dbReference>
<comment type="similarity">
    <text evidence="1">Belongs to the branched-chain polyamine synthase family.</text>
</comment>
<dbReference type="EMBL" id="FXTX01000001">
    <property type="protein sequence ID" value="SMP00196.1"/>
    <property type="molecule type" value="Genomic_DNA"/>
</dbReference>
<dbReference type="Pfam" id="PF01861">
    <property type="entry name" value="BpsA_C"/>
    <property type="match status" value="1"/>
</dbReference>
<reference evidence="3" key="1">
    <citation type="submission" date="2017-05" db="EMBL/GenBank/DDBJ databases">
        <authorList>
            <person name="Varghese N."/>
            <person name="Submissions S."/>
        </authorList>
    </citation>
    <scope>NUCLEOTIDE SEQUENCE</scope>
    <source>
        <strain evidence="3">DSM 18763</strain>
    </source>
</reference>
<keyword evidence="4" id="KW-1185">Reference proteome</keyword>
<comment type="pathway">
    <text evidence="1">Amine and polyamine biosynthesis.</text>
</comment>
<dbReference type="PANTHER" id="PTHR23290">
    <property type="entry name" value="RRNA N6-ADENOSINE-METHYLTRANSFERASE METTL5"/>
    <property type="match status" value="1"/>
</dbReference>
<comment type="catalytic activity">
    <reaction evidence="1">
        <text>2 S-adenosyl 3-(methylsulfanyl)propylamine + spermidine = N(4)-bis(aminopropyl)spermidine + 2 S-methyl-5'-thioadenosine + 2 H(+)</text>
        <dbReference type="Rhea" id="RHEA:44132"/>
        <dbReference type="ChEBI" id="CHEBI:15378"/>
        <dbReference type="ChEBI" id="CHEBI:17509"/>
        <dbReference type="ChEBI" id="CHEBI:57443"/>
        <dbReference type="ChEBI" id="CHEBI:57834"/>
        <dbReference type="ChEBI" id="CHEBI:82771"/>
        <dbReference type="EC" id="2.5.1.128"/>
    </reaction>
</comment>
<dbReference type="Gene3D" id="3.40.50.150">
    <property type="entry name" value="Vaccinia Virus protein VP39"/>
    <property type="match status" value="1"/>
</dbReference>
<comment type="function">
    <text evidence="1">Involved in the biosynthesis of branched-chain polyamines, which support the growth of thermophiles under high-temperature conditions. Catalyzes the sequential condensation of spermidine with the aminopropyl groups of decarboxylated S-adenosylmethionines to produce N(4)-bis(aminopropyl)spermidine via N(4)-aminopropylspermidine.</text>
</comment>
<organism evidence="3 4">
    <name type="scientific">Venenivibrio stagnispumantis</name>
    <dbReference type="NCBI Taxonomy" id="407998"/>
    <lineage>
        <taxon>Bacteria</taxon>
        <taxon>Pseudomonadati</taxon>
        <taxon>Aquificota</taxon>
        <taxon>Aquificia</taxon>
        <taxon>Aquificales</taxon>
        <taxon>Hydrogenothermaceae</taxon>
        <taxon>Venenivibrio</taxon>
    </lineage>
</organism>
<dbReference type="Gene3D" id="1.10.10.10">
    <property type="entry name" value="Winged helix-like DNA-binding domain superfamily/Winged helix DNA-binding domain"/>
    <property type="match status" value="1"/>
</dbReference>
<dbReference type="RefSeq" id="WP_265133692.1">
    <property type="nucleotide sequence ID" value="NZ_FXTX01000001.1"/>
</dbReference>
<dbReference type="InterPro" id="IPR014435">
    <property type="entry name" value="BpsA"/>
</dbReference>
<comment type="caution">
    <text evidence="3">The sequence shown here is derived from an EMBL/GenBank/DDBJ whole genome shotgun (WGS) entry which is preliminary data.</text>
</comment>
<keyword evidence="1" id="KW-0620">Polyamine biosynthesis</keyword>
<dbReference type="SUPFAM" id="SSF53335">
    <property type="entry name" value="S-adenosyl-L-methionine-dependent methyltransferases"/>
    <property type="match status" value="1"/>
</dbReference>
<dbReference type="PIRSF" id="PIRSF005895">
    <property type="entry name" value="UCP005895_mtase"/>
    <property type="match status" value="1"/>
</dbReference>
<dbReference type="GO" id="GO:0016765">
    <property type="term" value="F:transferase activity, transferring alkyl or aryl (other than methyl) groups"/>
    <property type="evidence" value="ECO:0007669"/>
    <property type="project" value="UniProtKB-UniRule"/>
</dbReference>
<evidence type="ECO:0000313" key="3">
    <source>
        <dbReference type="EMBL" id="SMP00196.1"/>
    </source>
</evidence>
<evidence type="ECO:0000259" key="2">
    <source>
        <dbReference type="Pfam" id="PF01861"/>
    </source>
</evidence>
<keyword evidence="1" id="KW-0963">Cytoplasm</keyword>
<sequence length="359" mass="40946">MAREVLNNIAQRASEKTGIKLYGRSVERVIAGLLTTTDFWKVVDLADQPVPATAEIVRQLVAESLAKIENDEIYLTEKGLQLVKDLKIPPAVDYSCKACEGRGIPFYANLDWYHTFLQVTKDRPKAIQEYDQGSVTPETTVSRVLFLDSREDLRDRDILVMGAEDDLTGLAVALTRLPRRVLVLDIDERSIDFDNRIFKELGIDNAEAIRFDLRNPFPEEWLKSFDVFITDPPETLKAFKAFIARGIASLKSEGSVGYFGLTLRDSSITRWHQFQKALINDYGMVITDIIQDFNAYMNWDYHAETKAQEVAPVNKVPTDIWYRSAWVRMEALPGFKGENVQITDEVFRELYLDEEGSTT</sequence>
<feature type="domain" description="N(4)-bis(aminopropyl)spermidine synthase C-terminal" evidence="2">
    <location>
        <begin position="113"/>
        <end position="358"/>
    </location>
</feature>
<evidence type="ECO:0000313" key="4">
    <source>
        <dbReference type="Proteomes" id="UP001157947"/>
    </source>
</evidence>
<name>A0AA45WI30_9AQUI</name>
<dbReference type="InterPro" id="IPR036388">
    <property type="entry name" value="WH-like_DNA-bd_sf"/>
</dbReference>
<dbReference type="AlphaFoldDB" id="A0AA45WI30"/>
<accession>A0AA45WI30</accession>
<dbReference type="InterPro" id="IPR002723">
    <property type="entry name" value="BpsA_C"/>
</dbReference>